<dbReference type="Proteomes" id="UP000807785">
    <property type="component" value="Unassembled WGS sequence"/>
</dbReference>
<evidence type="ECO:0000313" key="1">
    <source>
        <dbReference type="EMBL" id="MBK6971525.1"/>
    </source>
</evidence>
<gene>
    <name evidence="1" type="ORF">IPH26_00670</name>
</gene>
<dbReference type="AlphaFoldDB" id="A0A9D7E225"/>
<name>A0A9D7E225_9PROT</name>
<protein>
    <submittedName>
        <fullName evidence="1">Uncharacterized protein</fullName>
    </submittedName>
</protein>
<accession>A0A9D7E225</accession>
<proteinExistence type="predicted"/>
<sequence>MLSALGLALLGVAMFVSVVRGPRDSFDQKTWLEANSMEAEIKCLRGRMVRHLREHVLRSGMGRNAVIALLGPADATRDGDMAYGLGYCSSPAAGSSLILHFDRDGLLTHTSLVGM</sequence>
<evidence type="ECO:0000313" key="2">
    <source>
        <dbReference type="Proteomes" id="UP000807785"/>
    </source>
</evidence>
<dbReference type="EMBL" id="JADJEV010000001">
    <property type="protein sequence ID" value="MBK6971525.1"/>
    <property type="molecule type" value="Genomic_DNA"/>
</dbReference>
<organism evidence="1 2">
    <name type="scientific">Candidatus Methylophosphatis roskildensis</name>
    <dbReference type="NCBI Taxonomy" id="2899263"/>
    <lineage>
        <taxon>Bacteria</taxon>
        <taxon>Pseudomonadati</taxon>
        <taxon>Pseudomonadota</taxon>
        <taxon>Betaproteobacteria</taxon>
        <taxon>Nitrosomonadales</taxon>
        <taxon>Sterolibacteriaceae</taxon>
        <taxon>Candidatus Methylophosphatis</taxon>
    </lineage>
</organism>
<reference evidence="1" key="1">
    <citation type="submission" date="2020-10" db="EMBL/GenBank/DDBJ databases">
        <title>Connecting structure to function with the recovery of over 1000 high-quality activated sludge metagenome-assembled genomes encoding full-length rRNA genes using long-read sequencing.</title>
        <authorList>
            <person name="Singleton C.M."/>
            <person name="Petriglieri F."/>
            <person name="Kristensen J.M."/>
            <person name="Kirkegaard R.H."/>
            <person name="Michaelsen T.Y."/>
            <person name="Andersen M.H."/>
            <person name="Karst S.M."/>
            <person name="Dueholm M.S."/>
            <person name="Nielsen P.H."/>
            <person name="Albertsen M."/>
        </authorList>
    </citation>
    <scope>NUCLEOTIDE SEQUENCE</scope>
    <source>
        <strain evidence="1">Bjer_18-Q3-R1-45_BAT3C.347</strain>
    </source>
</reference>
<comment type="caution">
    <text evidence="1">The sequence shown here is derived from an EMBL/GenBank/DDBJ whole genome shotgun (WGS) entry which is preliminary data.</text>
</comment>